<dbReference type="InterPro" id="IPR006260">
    <property type="entry name" value="TonB/TolA_C"/>
</dbReference>
<dbReference type="NCBIfam" id="TIGR01352">
    <property type="entry name" value="tonB_Cterm"/>
    <property type="match status" value="1"/>
</dbReference>
<evidence type="ECO:0000313" key="6">
    <source>
        <dbReference type="EMBL" id="QNP44919.1"/>
    </source>
</evidence>
<reference evidence="6 7" key="1">
    <citation type="submission" date="2020-08" db="EMBL/GenBank/DDBJ databases">
        <title>Genome sequence of Sphingomonas sediminicola KACC 15039T.</title>
        <authorList>
            <person name="Hyun D.-W."/>
            <person name="Bae J.-W."/>
        </authorList>
    </citation>
    <scope>NUCLEOTIDE SEQUENCE [LARGE SCALE GENOMIC DNA]</scope>
    <source>
        <strain evidence="6 7">KACC 15039</strain>
    </source>
</reference>
<protein>
    <submittedName>
        <fullName evidence="6">Energy transducer TonB</fullName>
    </submittedName>
</protein>
<evidence type="ECO:0000256" key="4">
    <source>
        <dbReference type="ARBA" id="ARBA00023136"/>
    </source>
</evidence>
<dbReference type="PROSITE" id="PS52015">
    <property type="entry name" value="TONB_CTD"/>
    <property type="match status" value="1"/>
</dbReference>
<feature type="domain" description="TonB C-terminal" evidence="5">
    <location>
        <begin position="124"/>
        <end position="217"/>
    </location>
</feature>
<dbReference type="SUPFAM" id="SSF74653">
    <property type="entry name" value="TolA/TonB C-terminal domain"/>
    <property type="match status" value="1"/>
</dbReference>
<dbReference type="Pfam" id="PF03544">
    <property type="entry name" value="TonB_C"/>
    <property type="match status" value="1"/>
</dbReference>
<evidence type="ECO:0000256" key="2">
    <source>
        <dbReference type="ARBA" id="ARBA00022692"/>
    </source>
</evidence>
<dbReference type="Gene3D" id="3.30.1150.10">
    <property type="match status" value="1"/>
</dbReference>
<keyword evidence="3" id="KW-1133">Transmembrane helix</keyword>
<evidence type="ECO:0000259" key="5">
    <source>
        <dbReference type="PROSITE" id="PS52015"/>
    </source>
</evidence>
<dbReference type="InterPro" id="IPR037682">
    <property type="entry name" value="TonB_C"/>
</dbReference>
<comment type="subcellular location">
    <subcellularLocation>
        <location evidence="1">Membrane</location>
        <topology evidence="1">Single-pass membrane protein</topology>
    </subcellularLocation>
</comment>
<dbReference type="EMBL" id="CP060782">
    <property type="protein sequence ID" value="QNP44919.1"/>
    <property type="molecule type" value="Genomic_DNA"/>
</dbReference>
<dbReference type="RefSeq" id="WP_187707876.1">
    <property type="nucleotide sequence ID" value="NZ_CP060782.1"/>
</dbReference>
<evidence type="ECO:0000256" key="1">
    <source>
        <dbReference type="ARBA" id="ARBA00004167"/>
    </source>
</evidence>
<accession>A0ABX6T5U6</accession>
<gene>
    <name evidence="6" type="ORF">H9L14_09275</name>
</gene>
<sequence length="217" mass="23748">MGAGANATILYNREWALFGSGDATVRFDGGEPSEVWYSSRLLWNLSKEIKTLTMRSVVMGMDSDSHKLLTNAASVAFDVPGEVKIAFALPEHPAALKALDDCATNLGVKWGYPVEEQRRIAKPPRREKGFRGLFTAADYPVEAMKAGRMGRAHVRLRISDTGAITECSILRSSGNAELDNATCRILTERATFEPARDVEGKATRGVVVTAIRWIMMG</sequence>
<keyword evidence="2" id="KW-0812">Transmembrane</keyword>
<keyword evidence="7" id="KW-1185">Reference proteome</keyword>
<dbReference type="Proteomes" id="UP000516105">
    <property type="component" value="Chromosome"/>
</dbReference>
<keyword evidence="4" id="KW-0472">Membrane</keyword>
<organism evidence="6 7">
    <name type="scientific">Sphingomonas sediminicola</name>
    <dbReference type="NCBI Taxonomy" id="386874"/>
    <lineage>
        <taxon>Bacteria</taxon>
        <taxon>Pseudomonadati</taxon>
        <taxon>Pseudomonadota</taxon>
        <taxon>Alphaproteobacteria</taxon>
        <taxon>Sphingomonadales</taxon>
        <taxon>Sphingomonadaceae</taxon>
        <taxon>Sphingomonas</taxon>
    </lineage>
</organism>
<name>A0ABX6T5U6_9SPHN</name>
<evidence type="ECO:0000256" key="3">
    <source>
        <dbReference type="ARBA" id="ARBA00022989"/>
    </source>
</evidence>
<proteinExistence type="predicted"/>
<evidence type="ECO:0000313" key="7">
    <source>
        <dbReference type="Proteomes" id="UP000516105"/>
    </source>
</evidence>